<feature type="region of interest" description="Disordered" evidence="1">
    <location>
        <begin position="1"/>
        <end position="24"/>
    </location>
</feature>
<proteinExistence type="predicted"/>
<evidence type="ECO:0000256" key="1">
    <source>
        <dbReference type="SAM" id="MobiDB-lite"/>
    </source>
</evidence>
<name>A0A8T0MDH7_PANVG</name>
<gene>
    <name evidence="2" type="ORF">PVAP13_9NG109546</name>
</gene>
<dbReference type="EMBL" id="CM029054">
    <property type="protein sequence ID" value="KAG2535341.1"/>
    <property type="molecule type" value="Genomic_DNA"/>
</dbReference>
<reference evidence="2" key="1">
    <citation type="submission" date="2020-05" db="EMBL/GenBank/DDBJ databases">
        <title>WGS assembly of Panicum virgatum.</title>
        <authorList>
            <person name="Lovell J.T."/>
            <person name="Jenkins J."/>
            <person name="Shu S."/>
            <person name="Juenger T.E."/>
            <person name="Schmutz J."/>
        </authorList>
    </citation>
    <scope>NUCLEOTIDE SEQUENCE</scope>
    <source>
        <strain evidence="2">AP13</strain>
    </source>
</reference>
<dbReference type="AlphaFoldDB" id="A0A8T0MDH7"/>
<dbReference type="Proteomes" id="UP000823388">
    <property type="component" value="Chromosome 9N"/>
</dbReference>
<feature type="compositionally biased region" description="Low complexity" evidence="1">
    <location>
        <begin position="1"/>
        <end position="12"/>
    </location>
</feature>
<feature type="compositionally biased region" description="Low complexity" evidence="1">
    <location>
        <begin position="94"/>
        <end position="103"/>
    </location>
</feature>
<keyword evidence="3" id="KW-1185">Reference proteome</keyword>
<protein>
    <submittedName>
        <fullName evidence="2">Uncharacterized protein</fullName>
    </submittedName>
</protein>
<comment type="caution">
    <text evidence="2">The sequence shown here is derived from an EMBL/GenBank/DDBJ whole genome shotgun (WGS) entry which is preliminary data.</text>
</comment>
<feature type="region of interest" description="Disordered" evidence="1">
    <location>
        <begin position="66"/>
        <end position="123"/>
    </location>
</feature>
<accession>A0A8T0MDH7</accession>
<sequence length="192" mass="19399">MAASARASSGWSWLGGGGEARRPGGATRCGIRPLGPPCSPPLWAAASFSYSFPLHLLIFPPPPPSAPWQRAHRPRRDGAGSVAAERHGGRVARHGAGSAPLGRRALRRPGPPLPSPAAARRGSASLGRRFLLPPPRAADPPPWSAARSPAGVPCEICLAGPPPPGSAFLGSAAVAGRREGAAGGGAAGRRGR</sequence>
<evidence type="ECO:0000313" key="3">
    <source>
        <dbReference type="Proteomes" id="UP000823388"/>
    </source>
</evidence>
<organism evidence="2 3">
    <name type="scientific">Panicum virgatum</name>
    <name type="common">Blackwell switchgrass</name>
    <dbReference type="NCBI Taxonomy" id="38727"/>
    <lineage>
        <taxon>Eukaryota</taxon>
        <taxon>Viridiplantae</taxon>
        <taxon>Streptophyta</taxon>
        <taxon>Embryophyta</taxon>
        <taxon>Tracheophyta</taxon>
        <taxon>Spermatophyta</taxon>
        <taxon>Magnoliopsida</taxon>
        <taxon>Liliopsida</taxon>
        <taxon>Poales</taxon>
        <taxon>Poaceae</taxon>
        <taxon>PACMAD clade</taxon>
        <taxon>Panicoideae</taxon>
        <taxon>Panicodae</taxon>
        <taxon>Paniceae</taxon>
        <taxon>Panicinae</taxon>
        <taxon>Panicum</taxon>
        <taxon>Panicum sect. Hiantes</taxon>
    </lineage>
</organism>
<evidence type="ECO:0000313" key="2">
    <source>
        <dbReference type="EMBL" id="KAG2535341.1"/>
    </source>
</evidence>